<dbReference type="Pfam" id="PF03466">
    <property type="entry name" value="LysR_substrate"/>
    <property type="match status" value="1"/>
</dbReference>
<dbReference type="PROSITE" id="PS50931">
    <property type="entry name" value="HTH_LYSR"/>
    <property type="match status" value="1"/>
</dbReference>
<sequence length="300" mass="32512">MNWDDMRFLLAVAQAGSLKGAARSLGVDKTTVSRRLRALEAALGRQVVEVRGQGLTLTDFGRRLHRHAEVMRDEMQAVDALAGADTGGALGTVRLSAVPMVINQILVPALGTLRTAAPGLRLELIAEARDLSLLRGEADIALRLARPTEGGQGVLARKLGDLDYAAYALRGAAGDLPWIGYESRMSYLPQAAAIARAAAAEGAAHISVNDAETLFRLVCCGHGKTLLPRIVGDAEPCLVELPFTHGALPKREFWLMVRRELRELERIRLVVQWVERTLAPLPSQTQPTRPPDHRDNGGHP</sequence>
<feature type="compositionally biased region" description="Basic and acidic residues" evidence="5">
    <location>
        <begin position="290"/>
        <end position="300"/>
    </location>
</feature>
<dbReference type="GO" id="GO:0006351">
    <property type="term" value="P:DNA-templated transcription"/>
    <property type="evidence" value="ECO:0007669"/>
    <property type="project" value="TreeGrafter"/>
</dbReference>
<keyword evidence="3" id="KW-0238">DNA-binding</keyword>
<dbReference type="CDD" id="cd05466">
    <property type="entry name" value="PBP2_LTTR_substrate"/>
    <property type="match status" value="1"/>
</dbReference>
<evidence type="ECO:0000256" key="2">
    <source>
        <dbReference type="ARBA" id="ARBA00023015"/>
    </source>
</evidence>
<evidence type="ECO:0000259" key="6">
    <source>
        <dbReference type="PROSITE" id="PS50931"/>
    </source>
</evidence>
<dbReference type="InterPro" id="IPR036388">
    <property type="entry name" value="WH-like_DNA-bd_sf"/>
</dbReference>
<keyword evidence="2" id="KW-0805">Transcription regulation</keyword>
<feature type="region of interest" description="Disordered" evidence="5">
    <location>
        <begin position="281"/>
        <end position="300"/>
    </location>
</feature>
<evidence type="ECO:0000313" key="7">
    <source>
        <dbReference type="EMBL" id="NDW46900.1"/>
    </source>
</evidence>
<evidence type="ECO:0000256" key="5">
    <source>
        <dbReference type="SAM" id="MobiDB-lite"/>
    </source>
</evidence>
<name>A0A6B2NUX2_9RHOB</name>
<organism evidence="7">
    <name type="scientific">Ruegeria sp. PrR005</name>
    <dbReference type="NCBI Taxonomy" id="2706882"/>
    <lineage>
        <taxon>Bacteria</taxon>
        <taxon>Pseudomonadati</taxon>
        <taxon>Pseudomonadota</taxon>
        <taxon>Alphaproteobacteria</taxon>
        <taxon>Rhodobacterales</taxon>
        <taxon>Roseobacteraceae</taxon>
        <taxon>Ruegeria</taxon>
    </lineage>
</organism>
<dbReference type="Gene3D" id="1.10.10.10">
    <property type="entry name" value="Winged helix-like DNA-binding domain superfamily/Winged helix DNA-binding domain"/>
    <property type="match status" value="1"/>
</dbReference>
<dbReference type="AlphaFoldDB" id="A0A6B2NUX2"/>
<evidence type="ECO:0000256" key="1">
    <source>
        <dbReference type="ARBA" id="ARBA00009437"/>
    </source>
</evidence>
<dbReference type="InterPro" id="IPR000847">
    <property type="entry name" value="LysR_HTH_N"/>
</dbReference>
<evidence type="ECO:0000256" key="4">
    <source>
        <dbReference type="ARBA" id="ARBA00023163"/>
    </source>
</evidence>
<dbReference type="InterPro" id="IPR005119">
    <property type="entry name" value="LysR_subst-bd"/>
</dbReference>
<proteinExistence type="inferred from homology"/>
<reference evidence="7" key="1">
    <citation type="submission" date="2020-02" db="EMBL/GenBank/DDBJ databases">
        <title>Delineation of the pyrene-degrading pathway in Roseobacter clade bacteria by genomic analysis.</title>
        <authorList>
            <person name="Zhou H."/>
            <person name="Wang H."/>
        </authorList>
    </citation>
    <scope>NUCLEOTIDE SEQUENCE</scope>
    <source>
        <strain evidence="7">PrR005</strain>
    </source>
</reference>
<dbReference type="EMBL" id="JAAGOX010000043">
    <property type="protein sequence ID" value="NDW46900.1"/>
    <property type="molecule type" value="Genomic_DNA"/>
</dbReference>
<keyword evidence="4" id="KW-0804">Transcription</keyword>
<feature type="domain" description="HTH lysR-type" evidence="6">
    <location>
        <begin position="1"/>
        <end position="58"/>
    </location>
</feature>
<dbReference type="GO" id="GO:0043565">
    <property type="term" value="F:sequence-specific DNA binding"/>
    <property type="evidence" value="ECO:0007669"/>
    <property type="project" value="TreeGrafter"/>
</dbReference>
<dbReference type="PANTHER" id="PTHR30537:SF3">
    <property type="entry name" value="TRANSCRIPTIONAL REGULATORY PROTEIN"/>
    <property type="match status" value="1"/>
</dbReference>
<dbReference type="Gene3D" id="3.40.190.10">
    <property type="entry name" value="Periplasmic binding protein-like II"/>
    <property type="match status" value="1"/>
</dbReference>
<dbReference type="RefSeq" id="WP_164131920.1">
    <property type="nucleotide sequence ID" value="NZ_JAAGOX010000043.1"/>
</dbReference>
<accession>A0A6B2NUX2</accession>
<dbReference type="SUPFAM" id="SSF46785">
    <property type="entry name" value="Winged helix' DNA-binding domain"/>
    <property type="match status" value="1"/>
</dbReference>
<dbReference type="PANTHER" id="PTHR30537">
    <property type="entry name" value="HTH-TYPE TRANSCRIPTIONAL REGULATOR"/>
    <property type="match status" value="1"/>
</dbReference>
<dbReference type="InterPro" id="IPR058163">
    <property type="entry name" value="LysR-type_TF_proteobact-type"/>
</dbReference>
<evidence type="ECO:0000256" key="3">
    <source>
        <dbReference type="ARBA" id="ARBA00023125"/>
    </source>
</evidence>
<dbReference type="SUPFAM" id="SSF53850">
    <property type="entry name" value="Periplasmic binding protein-like II"/>
    <property type="match status" value="1"/>
</dbReference>
<comment type="similarity">
    <text evidence="1">Belongs to the LysR transcriptional regulatory family.</text>
</comment>
<gene>
    <name evidence="7" type="ORF">G0P99_18290</name>
</gene>
<comment type="caution">
    <text evidence="7">The sequence shown here is derived from an EMBL/GenBank/DDBJ whole genome shotgun (WGS) entry which is preliminary data.</text>
</comment>
<dbReference type="Pfam" id="PF00126">
    <property type="entry name" value="HTH_1"/>
    <property type="match status" value="1"/>
</dbReference>
<dbReference type="InterPro" id="IPR036390">
    <property type="entry name" value="WH_DNA-bd_sf"/>
</dbReference>
<protein>
    <submittedName>
        <fullName evidence="7">LysR family transcriptional regulator</fullName>
    </submittedName>
</protein>
<dbReference type="GO" id="GO:0003700">
    <property type="term" value="F:DNA-binding transcription factor activity"/>
    <property type="evidence" value="ECO:0007669"/>
    <property type="project" value="InterPro"/>
</dbReference>